<dbReference type="GO" id="GO:0017000">
    <property type="term" value="P:antibiotic biosynthetic process"/>
    <property type="evidence" value="ECO:0007669"/>
    <property type="project" value="InterPro"/>
</dbReference>
<reference evidence="5 6" key="1">
    <citation type="submission" date="2020-08" db="EMBL/GenBank/DDBJ databases">
        <title>Sequencing the genomes of 1000 actinobacteria strains.</title>
        <authorList>
            <person name="Klenk H.-P."/>
        </authorList>
    </citation>
    <scope>NUCLEOTIDE SEQUENCE [LARGE SCALE GENOMIC DNA]</scope>
    <source>
        <strain evidence="5 6">DSM 43150</strain>
    </source>
</reference>
<dbReference type="AlphaFoldDB" id="A0A7W7HK35"/>
<evidence type="ECO:0000313" key="5">
    <source>
        <dbReference type="EMBL" id="MBB4751959.1"/>
    </source>
</evidence>
<protein>
    <submittedName>
        <fullName evidence="5">Acyl-homoserine-lactone acylase</fullName>
        <ecNumber evidence="5">3.5.1.97</ecNumber>
    </submittedName>
</protein>
<comment type="similarity">
    <text evidence="1">Belongs to the peptidase S45 family.</text>
</comment>
<dbReference type="Gene3D" id="2.30.120.10">
    <property type="match status" value="1"/>
</dbReference>
<dbReference type="EMBL" id="JACHNC010000001">
    <property type="protein sequence ID" value="MBB4751959.1"/>
    <property type="molecule type" value="Genomic_DNA"/>
</dbReference>
<evidence type="ECO:0000313" key="6">
    <source>
        <dbReference type="Proteomes" id="UP000590511"/>
    </source>
</evidence>
<evidence type="ECO:0000256" key="2">
    <source>
        <dbReference type="ARBA" id="ARBA00022729"/>
    </source>
</evidence>
<dbReference type="Gene3D" id="1.10.1400.10">
    <property type="match status" value="1"/>
</dbReference>
<comment type="caution">
    <text evidence="5">The sequence shown here is derived from an EMBL/GenBank/DDBJ whole genome shotgun (WGS) entry which is preliminary data.</text>
</comment>
<evidence type="ECO:0000256" key="4">
    <source>
        <dbReference type="ARBA" id="ARBA00023145"/>
    </source>
</evidence>
<dbReference type="InterPro" id="IPR002692">
    <property type="entry name" value="S45"/>
</dbReference>
<dbReference type="GO" id="GO:0016811">
    <property type="term" value="F:hydrolase activity, acting on carbon-nitrogen (but not peptide) bonds, in linear amides"/>
    <property type="evidence" value="ECO:0007669"/>
    <property type="project" value="InterPro"/>
</dbReference>
<proteinExistence type="inferred from homology"/>
<keyword evidence="2" id="KW-0732">Signal</keyword>
<dbReference type="EC" id="3.5.1.97" evidence="5"/>
<dbReference type="InterPro" id="IPR043147">
    <property type="entry name" value="Penicillin_amidase_A-knob"/>
</dbReference>
<keyword evidence="3 5" id="KW-0378">Hydrolase</keyword>
<dbReference type="Gene3D" id="3.60.20.10">
    <property type="entry name" value="Glutamine Phosphoribosylpyrophosphate, subunit 1, domain 1"/>
    <property type="match status" value="1"/>
</dbReference>
<name>A0A7W7HK35_9ACTN</name>
<dbReference type="Gene3D" id="1.10.439.10">
    <property type="entry name" value="Penicillin Amidohydrolase, domain 1"/>
    <property type="match status" value="1"/>
</dbReference>
<gene>
    <name evidence="5" type="ORF">BJ964_006120</name>
</gene>
<dbReference type="Proteomes" id="UP000590511">
    <property type="component" value="Unassembled WGS sequence"/>
</dbReference>
<dbReference type="PANTHER" id="PTHR34218:SF3">
    <property type="entry name" value="ACYL-HOMOSERINE LACTONE ACYLASE PVDQ"/>
    <property type="match status" value="1"/>
</dbReference>
<dbReference type="RefSeq" id="WP_188123905.1">
    <property type="nucleotide sequence ID" value="NZ_BOMP01000124.1"/>
</dbReference>
<dbReference type="Pfam" id="PF01804">
    <property type="entry name" value="Penicil_amidase"/>
    <property type="match status" value="1"/>
</dbReference>
<dbReference type="PANTHER" id="PTHR34218">
    <property type="entry name" value="PEPTIDASE S45 PENICILLIN AMIDASE"/>
    <property type="match status" value="1"/>
</dbReference>
<keyword evidence="4" id="KW-0865">Zymogen</keyword>
<organism evidence="5 6">
    <name type="scientific">Actinoplanes lobatus</name>
    <dbReference type="NCBI Taxonomy" id="113568"/>
    <lineage>
        <taxon>Bacteria</taxon>
        <taxon>Bacillati</taxon>
        <taxon>Actinomycetota</taxon>
        <taxon>Actinomycetes</taxon>
        <taxon>Micromonosporales</taxon>
        <taxon>Micromonosporaceae</taxon>
        <taxon>Actinoplanes</taxon>
    </lineage>
</organism>
<dbReference type="SUPFAM" id="SSF56235">
    <property type="entry name" value="N-terminal nucleophile aminohydrolases (Ntn hydrolases)"/>
    <property type="match status" value="1"/>
</dbReference>
<evidence type="ECO:0000256" key="3">
    <source>
        <dbReference type="ARBA" id="ARBA00022801"/>
    </source>
</evidence>
<dbReference type="InterPro" id="IPR023343">
    <property type="entry name" value="Penicillin_amidase_dom1"/>
</dbReference>
<dbReference type="InterPro" id="IPR029055">
    <property type="entry name" value="Ntn_hydrolases_N"/>
</dbReference>
<sequence>MSSRGFERGPTGWRRGIAGVAIAGTLVVGAPIGPAHAGADPVAGSRVVVMRTEFGIPHVLAASYRDMGFGAGYAIAEDNLCGLADDILTVSGRRAQFLGADATTPDGVNNLDSDIYHAAVDRSGVLDTALAQPEPSGPSAAARDIVAGYAAGVNRYLAKHPVAGLPDPTCRGAAWVRPITALDVWRRINEIVTSLGGAAFAQAIATTAPPTAGRARTGRPVGVPDRGFGSNAWAVGRDATADGTGMLLANPHLSWRPATRFHQMQMTIPGQLDVSGATLFGLPVVIVGHTAGVAWTHTISTVVPDTLTQLTLVPGDPTRYLVDGRARSMQPQKITVRVRDARGVHPVSRTLYRTPDGPVLVVPGLDWSAETAYVLHDANAGNVRVVDQWLAFNRAQSLADLRAAQRRHHGLPWMNTIAVERSGTVLYNDAQVVPAVSDALADRCATAQSEPVFQQTRLIVLDGSRSGCGWGTDPASVVPGLFGPASLPSLTRTDFVANSNDSPWLTNPAAPLTAFPRIVGDVGTERSLRTRLGLDMIADRMAGTDGLGPPGFTLDTLQATMLGDRNLGAELAQPAVAELCAHTATLPNSDGAPVDVRSACTVLTGWDGRATAGSPGAVLWREFFHQAFAATAGDMWRTPFDPARPLTTPRDLNTGLAEVRTALADAVETVTKAHLPLDAPIDAAQRYQAIGLGGCTQVEGCFNAIEPPGSLDANGHYPDVDFGTSFLMATQLTAAGPRTRTLMLYSQSGNPASPHFLDQTRLHAAGQWVTERFTRAEITSDPALRVELLDPR</sequence>
<evidence type="ECO:0000256" key="1">
    <source>
        <dbReference type="ARBA" id="ARBA00006586"/>
    </source>
</evidence>
<accession>A0A7W7HK35</accession>
<dbReference type="InterPro" id="IPR043146">
    <property type="entry name" value="Penicillin_amidase_N_B-knob"/>
</dbReference>